<proteinExistence type="predicted"/>
<reference evidence="1" key="2">
    <citation type="submission" date="2020-11" db="EMBL/GenBank/DDBJ databases">
        <authorList>
            <person name="McCartney M.A."/>
            <person name="Auch B."/>
            <person name="Kono T."/>
            <person name="Mallez S."/>
            <person name="Becker A."/>
            <person name="Gohl D.M."/>
            <person name="Silverstein K.A.T."/>
            <person name="Koren S."/>
            <person name="Bechman K.B."/>
            <person name="Herman A."/>
            <person name="Abrahante J.E."/>
            <person name="Garbe J."/>
        </authorList>
    </citation>
    <scope>NUCLEOTIDE SEQUENCE</scope>
    <source>
        <strain evidence="1">Duluth1</strain>
        <tissue evidence="1">Whole animal</tissue>
    </source>
</reference>
<gene>
    <name evidence="1" type="ORF">DPMN_155461</name>
</gene>
<dbReference type="EMBL" id="JAIWYP010000007">
    <property type="protein sequence ID" value="KAH3801799.1"/>
    <property type="molecule type" value="Genomic_DNA"/>
</dbReference>
<accession>A0A9D4JA00</accession>
<keyword evidence="2" id="KW-1185">Reference proteome</keyword>
<reference evidence="1" key="1">
    <citation type="journal article" date="2019" name="bioRxiv">
        <title>The Genome of the Zebra Mussel, Dreissena polymorpha: A Resource for Invasive Species Research.</title>
        <authorList>
            <person name="McCartney M.A."/>
            <person name="Auch B."/>
            <person name="Kono T."/>
            <person name="Mallez S."/>
            <person name="Zhang Y."/>
            <person name="Obille A."/>
            <person name="Becker A."/>
            <person name="Abrahante J.E."/>
            <person name="Garbe J."/>
            <person name="Badalamenti J.P."/>
            <person name="Herman A."/>
            <person name="Mangelson H."/>
            <person name="Liachko I."/>
            <person name="Sullivan S."/>
            <person name="Sone E.D."/>
            <person name="Koren S."/>
            <person name="Silverstein K.A.T."/>
            <person name="Beckman K.B."/>
            <person name="Gohl D.M."/>
        </authorList>
    </citation>
    <scope>NUCLEOTIDE SEQUENCE</scope>
    <source>
        <strain evidence="1">Duluth1</strain>
        <tissue evidence="1">Whole animal</tissue>
    </source>
</reference>
<organism evidence="1 2">
    <name type="scientific">Dreissena polymorpha</name>
    <name type="common">Zebra mussel</name>
    <name type="synonym">Mytilus polymorpha</name>
    <dbReference type="NCBI Taxonomy" id="45954"/>
    <lineage>
        <taxon>Eukaryota</taxon>
        <taxon>Metazoa</taxon>
        <taxon>Spiralia</taxon>
        <taxon>Lophotrochozoa</taxon>
        <taxon>Mollusca</taxon>
        <taxon>Bivalvia</taxon>
        <taxon>Autobranchia</taxon>
        <taxon>Heteroconchia</taxon>
        <taxon>Euheterodonta</taxon>
        <taxon>Imparidentia</taxon>
        <taxon>Neoheterodontei</taxon>
        <taxon>Myida</taxon>
        <taxon>Dreissenoidea</taxon>
        <taxon>Dreissenidae</taxon>
        <taxon>Dreissena</taxon>
    </lineage>
</organism>
<sequence>MPPPALCVQVWKSKAKKLVGKGSTLITTGKSGVGKAAAARETVSQRSNPALTHALLTGKQVRSPPADDINTPIKVR</sequence>
<evidence type="ECO:0000313" key="1">
    <source>
        <dbReference type="EMBL" id="KAH3801799.1"/>
    </source>
</evidence>
<dbReference type="Proteomes" id="UP000828390">
    <property type="component" value="Unassembled WGS sequence"/>
</dbReference>
<name>A0A9D4JA00_DREPO</name>
<protein>
    <submittedName>
        <fullName evidence="1">Uncharacterized protein</fullName>
    </submittedName>
</protein>
<dbReference type="AlphaFoldDB" id="A0A9D4JA00"/>
<comment type="caution">
    <text evidence="1">The sequence shown here is derived from an EMBL/GenBank/DDBJ whole genome shotgun (WGS) entry which is preliminary data.</text>
</comment>
<evidence type="ECO:0000313" key="2">
    <source>
        <dbReference type="Proteomes" id="UP000828390"/>
    </source>
</evidence>